<evidence type="ECO:0000256" key="5">
    <source>
        <dbReference type="ARBA" id="ARBA00022801"/>
    </source>
</evidence>
<keyword evidence="6 7" id="KW-0694">RNA-binding</keyword>
<keyword evidence="11" id="KW-1185">Reference proteome</keyword>
<evidence type="ECO:0000256" key="2">
    <source>
        <dbReference type="ARBA" id="ARBA00022694"/>
    </source>
</evidence>
<dbReference type="GO" id="GO:0004526">
    <property type="term" value="F:ribonuclease P activity"/>
    <property type="evidence" value="ECO:0007669"/>
    <property type="project" value="UniProtKB-UniRule"/>
</dbReference>
<dbReference type="InterPro" id="IPR020539">
    <property type="entry name" value="RNase_P_CS"/>
</dbReference>
<proteinExistence type="inferred from homology"/>
<dbReference type="EC" id="3.1.26.5" evidence="7 8"/>
<keyword evidence="3 7" id="KW-0540">Nuclease</keyword>
<reference evidence="10 11" key="1">
    <citation type="submission" date="2018-10" db="EMBL/GenBank/DDBJ databases">
        <title>Genomic Encyclopedia of Type Strains, Phase IV (KMG-IV): sequencing the most valuable type-strain genomes for metagenomic binning, comparative biology and taxonomic classification.</title>
        <authorList>
            <person name="Goeker M."/>
        </authorList>
    </citation>
    <scope>NUCLEOTIDE SEQUENCE [LARGE SCALE GENOMIC DNA]</scope>
    <source>
        <strain evidence="10 11">DSM 23229</strain>
    </source>
</reference>
<dbReference type="SUPFAM" id="SSF54211">
    <property type="entry name" value="Ribosomal protein S5 domain 2-like"/>
    <property type="match status" value="1"/>
</dbReference>
<evidence type="ECO:0000256" key="3">
    <source>
        <dbReference type="ARBA" id="ARBA00022722"/>
    </source>
</evidence>
<evidence type="ECO:0000313" key="11">
    <source>
        <dbReference type="Proteomes" id="UP000281975"/>
    </source>
</evidence>
<keyword evidence="5 7" id="KW-0378">Hydrolase</keyword>
<dbReference type="Gene3D" id="3.30.230.10">
    <property type="match status" value="1"/>
</dbReference>
<dbReference type="PANTHER" id="PTHR33992:SF1">
    <property type="entry name" value="RIBONUCLEASE P PROTEIN COMPONENT"/>
    <property type="match status" value="1"/>
</dbReference>
<dbReference type="InterPro" id="IPR000100">
    <property type="entry name" value="RNase_P"/>
</dbReference>
<protein>
    <recommendedName>
        <fullName evidence="7 8">Ribonuclease P protein component</fullName>
        <shortName evidence="7">RNase P protein</shortName>
        <shortName evidence="7">RNaseP protein</shortName>
        <ecNumber evidence="7 8">3.1.26.5</ecNumber>
    </recommendedName>
    <alternativeName>
        <fullName evidence="7">Protein C5</fullName>
    </alternativeName>
</protein>
<comment type="function">
    <text evidence="1 7">RNaseP catalyzes the removal of the 5'-leader sequence from pre-tRNA to produce the mature 5'-terminus. It can also cleave other RNA substrates such as 4.5S RNA. The protein component plays an auxiliary but essential role in vivo by binding to the 5'-leader sequence and broadening the substrate specificity of the ribozyme.</text>
</comment>
<dbReference type="HAMAP" id="MF_00227">
    <property type="entry name" value="RNase_P"/>
    <property type="match status" value="1"/>
</dbReference>
<name>A0A420X0B9_9GAMM</name>
<keyword evidence="2 7" id="KW-0819">tRNA processing</keyword>
<dbReference type="InterPro" id="IPR014721">
    <property type="entry name" value="Ribsml_uS5_D2-typ_fold_subgr"/>
</dbReference>
<evidence type="ECO:0000256" key="8">
    <source>
        <dbReference type="NCBIfam" id="TIGR00188"/>
    </source>
</evidence>
<evidence type="ECO:0000256" key="9">
    <source>
        <dbReference type="SAM" id="MobiDB-lite"/>
    </source>
</evidence>
<evidence type="ECO:0000256" key="4">
    <source>
        <dbReference type="ARBA" id="ARBA00022759"/>
    </source>
</evidence>
<gene>
    <name evidence="7" type="primary">rnpA</name>
    <name evidence="10" type="ORF">C7446_0109</name>
</gene>
<dbReference type="NCBIfam" id="TIGR00188">
    <property type="entry name" value="rnpA"/>
    <property type="match status" value="1"/>
</dbReference>
<comment type="caution">
    <text evidence="10">The sequence shown here is derived from an EMBL/GenBank/DDBJ whole genome shotgun (WGS) entry which is preliminary data.</text>
</comment>
<dbReference type="InterPro" id="IPR020568">
    <property type="entry name" value="Ribosomal_Su5_D2-typ_SF"/>
</dbReference>
<dbReference type="Pfam" id="PF00825">
    <property type="entry name" value="Ribonuclease_P"/>
    <property type="match status" value="1"/>
</dbReference>
<comment type="similarity">
    <text evidence="7">Belongs to the RnpA family.</text>
</comment>
<sequence length="138" mass="16172">MNPKGFPRRMRLLSSGDYRQVFERTAFRIHGRGFLALAIPNQQGHVRVGLVISRKNARRAVDRNRLKRLIRESIRHRQHWLPAVDIVVLARRDASSLDNDTITRQLHGMWRRLSREVGKQTDSSPPGDQHRRDRVKPE</sequence>
<organism evidence="10 11">
    <name type="scientific">Kushneria sinocarnis</name>
    <dbReference type="NCBI Taxonomy" id="595502"/>
    <lineage>
        <taxon>Bacteria</taxon>
        <taxon>Pseudomonadati</taxon>
        <taxon>Pseudomonadota</taxon>
        <taxon>Gammaproteobacteria</taxon>
        <taxon>Oceanospirillales</taxon>
        <taxon>Halomonadaceae</taxon>
        <taxon>Kushneria</taxon>
    </lineage>
</organism>
<evidence type="ECO:0000256" key="7">
    <source>
        <dbReference type="HAMAP-Rule" id="MF_00227"/>
    </source>
</evidence>
<dbReference type="AlphaFoldDB" id="A0A420X0B9"/>
<comment type="catalytic activity">
    <reaction evidence="7">
        <text>Endonucleolytic cleavage of RNA, removing 5'-extranucleotides from tRNA precursor.</text>
        <dbReference type="EC" id="3.1.26.5"/>
    </reaction>
</comment>
<dbReference type="EMBL" id="RBIN01000001">
    <property type="protein sequence ID" value="RKR07298.1"/>
    <property type="molecule type" value="Genomic_DNA"/>
</dbReference>
<accession>A0A420X0B9</accession>
<evidence type="ECO:0000256" key="1">
    <source>
        <dbReference type="ARBA" id="ARBA00002663"/>
    </source>
</evidence>
<evidence type="ECO:0000256" key="6">
    <source>
        <dbReference type="ARBA" id="ARBA00022884"/>
    </source>
</evidence>
<dbReference type="RefSeq" id="WP_121170257.1">
    <property type="nucleotide sequence ID" value="NZ_RBIN01000001.1"/>
</dbReference>
<feature type="compositionally biased region" description="Basic and acidic residues" evidence="9">
    <location>
        <begin position="128"/>
        <end position="138"/>
    </location>
</feature>
<dbReference type="Proteomes" id="UP000281975">
    <property type="component" value="Unassembled WGS sequence"/>
</dbReference>
<evidence type="ECO:0000313" key="10">
    <source>
        <dbReference type="EMBL" id="RKR07298.1"/>
    </source>
</evidence>
<dbReference type="GO" id="GO:0000049">
    <property type="term" value="F:tRNA binding"/>
    <property type="evidence" value="ECO:0007669"/>
    <property type="project" value="UniProtKB-UniRule"/>
</dbReference>
<dbReference type="GO" id="GO:0001682">
    <property type="term" value="P:tRNA 5'-leader removal"/>
    <property type="evidence" value="ECO:0007669"/>
    <property type="project" value="UniProtKB-UniRule"/>
</dbReference>
<keyword evidence="4 7" id="KW-0255">Endonuclease</keyword>
<comment type="subunit">
    <text evidence="7">Consists of a catalytic RNA component (M1 or rnpB) and a protein subunit.</text>
</comment>
<dbReference type="PANTHER" id="PTHR33992">
    <property type="entry name" value="RIBONUCLEASE P PROTEIN COMPONENT"/>
    <property type="match status" value="1"/>
</dbReference>
<dbReference type="GO" id="GO:0030677">
    <property type="term" value="C:ribonuclease P complex"/>
    <property type="evidence" value="ECO:0007669"/>
    <property type="project" value="TreeGrafter"/>
</dbReference>
<dbReference type="PROSITE" id="PS00648">
    <property type="entry name" value="RIBONUCLEASE_P"/>
    <property type="match status" value="1"/>
</dbReference>
<dbReference type="OrthoDB" id="9796422at2"/>
<dbReference type="GO" id="GO:0042781">
    <property type="term" value="F:3'-tRNA processing endoribonuclease activity"/>
    <property type="evidence" value="ECO:0007669"/>
    <property type="project" value="TreeGrafter"/>
</dbReference>
<feature type="region of interest" description="Disordered" evidence="9">
    <location>
        <begin position="115"/>
        <end position="138"/>
    </location>
</feature>